<name>A0ABU9GU84_9GAMM</name>
<dbReference type="Proteomes" id="UP001369082">
    <property type="component" value="Unassembled WGS sequence"/>
</dbReference>
<reference evidence="1 2" key="1">
    <citation type="submission" date="2024-02" db="EMBL/GenBank/DDBJ databases">
        <title>Bacteria isolated from the canopy kelp, Nereocystis luetkeana.</title>
        <authorList>
            <person name="Pfister C.A."/>
            <person name="Younker I.T."/>
            <person name="Light S.H."/>
        </authorList>
    </citation>
    <scope>NUCLEOTIDE SEQUENCE [LARGE SCALE GENOMIC DNA]</scope>
    <source>
        <strain evidence="1 2">TI.1.05</strain>
    </source>
</reference>
<sequence length="127" mass="14623">MASYEVSHFFLGRVSKLSNYNDFIEEYYGDDDDAPLSKFCESQGEYYIDHDFMEVGEREEEPSLAAFFKSYSYSESWSAAVLEEALTLNLEDANVLIFITKDQIEKPRTVKGDGFEIVYIGEFGYPI</sequence>
<dbReference type="RefSeq" id="WP_341599064.1">
    <property type="nucleotide sequence ID" value="NZ_JBAKAZ010000108.1"/>
</dbReference>
<protein>
    <submittedName>
        <fullName evidence="1">Immunity 22 family protein</fullName>
    </submittedName>
</protein>
<evidence type="ECO:0000313" key="2">
    <source>
        <dbReference type="Proteomes" id="UP001369082"/>
    </source>
</evidence>
<evidence type="ECO:0000313" key="1">
    <source>
        <dbReference type="EMBL" id="MEL0630889.1"/>
    </source>
</evidence>
<gene>
    <name evidence="1" type="ORF">V6256_14915</name>
</gene>
<proteinExistence type="predicted"/>
<dbReference type="Pfam" id="PF14112">
    <property type="entry name" value="DUF4284"/>
    <property type="match status" value="1"/>
</dbReference>
<comment type="caution">
    <text evidence="1">The sequence shown here is derived from an EMBL/GenBank/DDBJ whole genome shotgun (WGS) entry which is preliminary data.</text>
</comment>
<organism evidence="1 2">
    <name type="scientific">Psychromonas aquatilis</name>
    <dbReference type="NCBI Taxonomy" id="2005072"/>
    <lineage>
        <taxon>Bacteria</taxon>
        <taxon>Pseudomonadati</taxon>
        <taxon>Pseudomonadota</taxon>
        <taxon>Gammaproteobacteria</taxon>
        <taxon>Alteromonadales</taxon>
        <taxon>Psychromonadaceae</taxon>
        <taxon>Psychromonas</taxon>
    </lineage>
</organism>
<dbReference type="EMBL" id="JBAKAZ010000108">
    <property type="protein sequence ID" value="MEL0630889.1"/>
    <property type="molecule type" value="Genomic_DNA"/>
</dbReference>
<keyword evidence="2" id="KW-1185">Reference proteome</keyword>
<dbReference type="InterPro" id="IPR025560">
    <property type="entry name" value="Imm22"/>
</dbReference>
<accession>A0ABU9GU84</accession>